<comment type="caution">
    <text evidence="2">The sequence shown here is derived from an EMBL/GenBank/DDBJ whole genome shotgun (WGS) entry which is preliminary data.</text>
</comment>
<sequence length="270" mass="29987">MKHLLKSTIQIAILAPSFCAMPLAYAVEEASEKDSAHTLTANIGFFSDYTFRGISYTREHGSIQGGFDYTHSNGFYAGVWATNIDNGAMYGNTLEKDLYGGYLQSLTDDLRLSVGFMQYFYPHGKRAGHGTINRGDSANTTELNAALYYKNFTLKHSYAVTNFFGINNNYGGNGNSRGSGYTELNFNGKLPVAYLNLLLHVGRQTVHNYSQANYTDWLVGVNKDFSMTGSSGWNAGVNYTTTNANDSWYVDAKGWETGHDRLIGYIKRTF</sequence>
<feature type="signal peptide" evidence="1">
    <location>
        <begin position="1"/>
        <end position="26"/>
    </location>
</feature>
<dbReference type="OrthoDB" id="9793561at2"/>
<evidence type="ECO:0000313" key="2">
    <source>
        <dbReference type="EMBL" id="TFW70798.1"/>
    </source>
</evidence>
<gene>
    <name evidence="2" type="ORF">C3Y98_08980</name>
</gene>
<feature type="chain" id="PRO_5021413810" evidence="1">
    <location>
        <begin position="27"/>
        <end position="270"/>
    </location>
</feature>
<protein>
    <submittedName>
        <fullName evidence="2">Uncharacterized protein</fullName>
    </submittedName>
</protein>
<keyword evidence="3" id="KW-1185">Reference proteome</keyword>
<accession>A0A4Y9VQI3</accession>
<evidence type="ECO:0000313" key="3">
    <source>
        <dbReference type="Proteomes" id="UP000297706"/>
    </source>
</evidence>
<dbReference type="InterPro" id="IPR010239">
    <property type="entry name" value="CHP02001"/>
</dbReference>
<name>A0A4Y9VQI3_9PROT</name>
<dbReference type="AlphaFoldDB" id="A0A4Y9VQI3"/>
<dbReference type="Pfam" id="PF09694">
    <property type="entry name" value="Gcw_chp"/>
    <property type="match status" value="1"/>
</dbReference>
<dbReference type="NCBIfam" id="TIGR02001">
    <property type="entry name" value="gcw_chp"/>
    <property type="match status" value="1"/>
</dbReference>
<dbReference type="RefSeq" id="WP_135278259.1">
    <property type="nucleotide sequence ID" value="NZ_PQVH01000011.1"/>
</dbReference>
<reference evidence="2 3" key="1">
    <citation type="submission" date="2018-02" db="EMBL/GenBank/DDBJ databases">
        <title>A novel lanthanide dependent methylotroph, Methylotenera sp. La3113.</title>
        <authorList>
            <person name="Lv H."/>
            <person name="Tani A."/>
        </authorList>
    </citation>
    <scope>NUCLEOTIDE SEQUENCE [LARGE SCALE GENOMIC DNA]</scope>
    <source>
        <strain evidence="2 3">La3113</strain>
    </source>
</reference>
<organism evidence="2 3">
    <name type="scientific">Methylotenera oryzisoli</name>
    <dbReference type="NCBI Taxonomy" id="2080758"/>
    <lineage>
        <taxon>Bacteria</taxon>
        <taxon>Pseudomonadati</taxon>
        <taxon>Pseudomonadota</taxon>
        <taxon>Betaproteobacteria</taxon>
        <taxon>Nitrosomonadales</taxon>
        <taxon>Methylophilaceae</taxon>
        <taxon>Methylotenera</taxon>
    </lineage>
</organism>
<evidence type="ECO:0000256" key="1">
    <source>
        <dbReference type="SAM" id="SignalP"/>
    </source>
</evidence>
<proteinExistence type="predicted"/>
<dbReference type="EMBL" id="PQVH01000011">
    <property type="protein sequence ID" value="TFW70798.1"/>
    <property type="molecule type" value="Genomic_DNA"/>
</dbReference>
<dbReference type="Proteomes" id="UP000297706">
    <property type="component" value="Unassembled WGS sequence"/>
</dbReference>
<keyword evidence="1" id="KW-0732">Signal</keyword>